<comment type="caution">
    <text evidence="1">The sequence shown here is derived from an EMBL/GenBank/DDBJ whole genome shotgun (WGS) entry which is preliminary data.</text>
</comment>
<gene>
    <name evidence="1" type="ORF">ENW73_04840</name>
</gene>
<sequence length="312" mass="35024">MLRLLKVKTKREKNFMPINKKLFLIIFIFNFALANSGLTSLKICPAVREAAMANTGVASAQGPQAIYFNPATIGFYQNFLASLYYAKWFSDMHHQSLFVTRPTKIFNIGVGIVNFSYGKVEYRDTKPTDEPIDYFIPQDYSLFLTLSRALDSRTAIGVSGKFYYQKILDKTASSGGIDVGLKLDVMPKLSLGFSIINFGGTLRYLREKFWLPTEAKAGANLKFDLGTTGSSLIGAIDCSYLPYDKRLHLGIGAEFALNNFLFLQGGFRPFSETNKFSTGLGFKLKSFRIEYSFSPYTYDLGITHRFALGFGY</sequence>
<accession>A0A7C6EAM8</accession>
<dbReference type="NCBIfam" id="NF033709">
    <property type="entry name" value="PorV_fam"/>
    <property type="match status" value="1"/>
</dbReference>
<name>A0A7C6EAM8_UNCW3</name>
<dbReference type="SUPFAM" id="SSF56935">
    <property type="entry name" value="Porins"/>
    <property type="match status" value="1"/>
</dbReference>
<organism evidence="1">
    <name type="scientific">candidate division WOR-3 bacterium</name>
    <dbReference type="NCBI Taxonomy" id="2052148"/>
    <lineage>
        <taxon>Bacteria</taxon>
        <taxon>Bacteria division WOR-3</taxon>
    </lineage>
</organism>
<evidence type="ECO:0000313" key="1">
    <source>
        <dbReference type="EMBL" id="HHS52177.1"/>
    </source>
</evidence>
<dbReference type="AlphaFoldDB" id="A0A7C6EAM8"/>
<dbReference type="EMBL" id="DTLI01000128">
    <property type="protein sequence ID" value="HHS52177.1"/>
    <property type="molecule type" value="Genomic_DNA"/>
</dbReference>
<dbReference type="Gene3D" id="2.40.160.60">
    <property type="entry name" value="Outer membrane protein transport protein (OMPP1/FadL/TodX)"/>
    <property type="match status" value="1"/>
</dbReference>
<proteinExistence type="predicted"/>
<protein>
    <submittedName>
        <fullName evidence="1">PorV/PorQ family protein</fullName>
    </submittedName>
</protein>
<reference evidence="1" key="1">
    <citation type="journal article" date="2020" name="mSystems">
        <title>Genome- and Community-Level Interaction Insights into Carbon Utilization and Element Cycling Functions of Hydrothermarchaeota in Hydrothermal Sediment.</title>
        <authorList>
            <person name="Zhou Z."/>
            <person name="Liu Y."/>
            <person name="Xu W."/>
            <person name="Pan J."/>
            <person name="Luo Z.H."/>
            <person name="Li M."/>
        </authorList>
    </citation>
    <scope>NUCLEOTIDE SEQUENCE [LARGE SCALE GENOMIC DNA]</scope>
    <source>
        <strain evidence="1">SpSt-876</strain>
    </source>
</reference>